<gene>
    <name evidence="5" type="ORF">Dda_8355</name>
</gene>
<feature type="region of interest" description="Disordered" evidence="3">
    <location>
        <begin position="105"/>
        <end position="126"/>
    </location>
</feature>
<dbReference type="InterPro" id="IPR001138">
    <property type="entry name" value="Zn2Cys6_DnaBD"/>
</dbReference>
<evidence type="ECO:0000256" key="3">
    <source>
        <dbReference type="SAM" id="MobiDB-lite"/>
    </source>
</evidence>
<dbReference type="GO" id="GO:0003824">
    <property type="term" value="F:catalytic activity"/>
    <property type="evidence" value="ECO:0007669"/>
    <property type="project" value="InterPro"/>
</dbReference>
<feature type="compositionally biased region" description="Low complexity" evidence="3">
    <location>
        <begin position="12"/>
        <end position="23"/>
    </location>
</feature>
<dbReference type="PANTHER" id="PTHR46082:SF11">
    <property type="entry name" value="AAA+ ATPASE DOMAIN-CONTAINING PROTEIN-RELATED"/>
    <property type="match status" value="1"/>
</dbReference>
<reference evidence="5" key="1">
    <citation type="submission" date="2023-01" db="EMBL/GenBank/DDBJ databases">
        <title>The chitinases involved in constricting ring structure development in the nematode-trapping fungus Drechslerella dactyloides.</title>
        <authorList>
            <person name="Wang R."/>
            <person name="Zhang L."/>
            <person name="Tang P."/>
            <person name="Li S."/>
            <person name="Liang L."/>
        </authorList>
    </citation>
    <scope>NUCLEOTIDE SEQUENCE</scope>
    <source>
        <strain evidence="5">YMF1.00031</strain>
    </source>
</reference>
<dbReference type="InterPro" id="IPR053137">
    <property type="entry name" value="NLR-like"/>
</dbReference>
<dbReference type="PROSITE" id="PS00463">
    <property type="entry name" value="ZN2_CY6_FUNGAL_1"/>
    <property type="match status" value="1"/>
</dbReference>
<dbReference type="PROSITE" id="PS50048">
    <property type="entry name" value="ZN2_CY6_FUNGAL_2"/>
    <property type="match status" value="1"/>
</dbReference>
<dbReference type="GO" id="GO:0009116">
    <property type="term" value="P:nucleoside metabolic process"/>
    <property type="evidence" value="ECO:0007669"/>
    <property type="project" value="InterPro"/>
</dbReference>
<dbReference type="SUPFAM" id="SSF57701">
    <property type="entry name" value="Zn2/Cys6 DNA-binding domain"/>
    <property type="match status" value="1"/>
</dbReference>
<evidence type="ECO:0000259" key="4">
    <source>
        <dbReference type="PROSITE" id="PS50048"/>
    </source>
</evidence>
<feature type="region of interest" description="Disordered" evidence="3">
    <location>
        <begin position="68"/>
        <end position="89"/>
    </location>
</feature>
<evidence type="ECO:0000313" key="5">
    <source>
        <dbReference type="EMBL" id="KAJ6256493.1"/>
    </source>
</evidence>
<dbReference type="Gene3D" id="3.40.50.1580">
    <property type="entry name" value="Nucleoside phosphorylase domain"/>
    <property type="match status" value="1"/>
</dbReference>
<dbReference type="SMART" id="SM00066">
    <property type="entry name" value="GAL4"/>
    <property type="match status" value="1"/>
</dbReference>
<proteinExistence type="predicted"/>
<evidence type="ECO:0000256" key="2">
    <source>
        <dbReference type="SAM" id="Coils"/>
    </source>
</evidence>
<dbReference type="GO" id="GO:0008270">
    <property type="term" value="F:zinc ion binding"/>
    <property type="evidence" value="ECO:0007669"/>
    <property type="project" value="InterPro"/>
</dbReference>
<name>A0AAD6NH77_DREDA</name>
<feature type="domain" description="Zn(2)-C6 fungal-type" evidence="4">
    <location>
        <begin position="35"/>
        <end position="65"/>
    </location>
</feature>
<keyword evidence="6" id="KW-1185">Reference proteome</keyword>
<dbReference type="SUPFAM" id="SSF53167">
    <property type="entry name" value="Purine and uridine phosphorylases"/>
    <property type="match status" value="1"/>
</dbReference>
<dbReference type="GO" id="GO:0000981">
    <property type="term" value="F:DNA-binding transcription factor activity, RNA polymerase II-specific"/>
    <property type="evidence" value="ECO:0007669"/>
    <property type="project" value="InterPro"/>
</dbReference>
<dbReference type="PANTHER" id="PTHR46082">
    <property type="entry name" value="ATP/GTP-BINDING PROTEIN-RELATED"/>
    <property type="match status" value="1"/>
</dbReference>
<dbReference type="InterPro" id="IPR035994">
    <property type="entry name" value="Nucleoside_phosphorylase_sf"/>
</dbReference>
<protein>
    <recommendedName>
        <fullName evidence="4">Zn(2)-C6 fungal-type domain-containing protein</fullName>
    </recommendedName>
</protein>
<feature type="region of interest" description="Disordered" evidence="3">
    <location>
        <begin position="1"/>
        <end position="26"/>
    </location>
</feature>
<feature type="compositionally biased region" description="Basic and acidic residues" evidence="3">
    <location>
        <begin position="68"/>
        <end position="77"/>
    </location>
</feature>
<dbReference type="EMBL" id="JAQGDS010000012">
    <property type="protein sequence ID" value="KAJ6256493.1"/>
    <property type="molecule type" value="Genomic_DNA"/>
</dbReference>
<evidence type="ECO:0000256" key="1">
    <source>
        <dbReference type="ARBA" id="ARBA00023242"/>
    </source>
</evidence>
<dbReference type="Gene3D" id="4.10.240.10">
    <property type="entry name" value="Zn(2)-C6 fungal-type DNA-binding domain"/>
    <property type="match status" value="1"/>
</dbReference>
<organism evidence="5 6">
    <name type="scientific">Drechslerella dactyloides</name>
    <name type="common">Nematode-trapping fungus</name>
    <name type="synonym">Arthrobotrys dactyloides</name>
    <dbReference type="NCBI Taxonomy" id="74499"/>
    <lineage>
        <taxon>Eukaryota</taxon>
        <taxon>Fungi</taxon>
        <taxon>Dikarya</taxon>
        <taxon>Ascomycota</taxon>
        <taxon>Pezizomycotina</taxon>
        <taxon>Orbiliomycetes</taxon>
        <taxon>Orbiliales</taxon>
        <taxon>Orbiliaceae</taxon>
        <taxon>Drechslerella</taxon>
    </lineage>
</organism>
<dbReference type="CDD" id="cd00067">
    <property type="entry name" value="GAL4"/>
    <property type="match status" value="1"/>
</dbReference>
<sequence length="1091" mass="121931">MPPASLPEHVDAASTPSAGSAAGRTRRFHNKSRLGCKGCKERRIKCDEARPVCANCTRRSAICEYDHPAEDRTESSRSRKSRRRIEQPPLQLTFVDVTESLGLKRRRDDSATDAATPGTVTAEDDLETLPRQPFLVSAVEHALQQGQELAQVLLVSKEPILYGESEYVAQPNASHSSGYVSRPAAAYNKTPSESSANDTTALVSLSCWQSSPSTGLSQTLSGTRITLQDYSLVHTYRTLTCDTFPWATPRVNPWRQLTFDQQFKRPYLYHITLALTSAHLRHLQSVATPSVSEVSHYVKALSALRETLAHYGGRVTPAIPFSERRSLFGTFAMLGGYIWATEMTEIHSWLISKFSLTAGTREVVEGAWLTEHFAEFREAISDSLVTDAQTIENIASNGERRRVPILEAFAVPSSRLLPSTVNGEVSISIDDADDEIPDIYDSKYAHVSPEICPYWAKSKDSMVVDIGSLYRLAAIIRALESPMQPLPPATMTAVMRIIFAWPGICVREILAKLKQRDPRIYVLLGYYYASMIRAKQLSMSSIDSMLFSTGEELPQPNEVLRAWWLLKNQRLVLRGIVDWLGKEWEPLMEWPLMVLREEEAADAARIENVWAPVMDDMRTYVTEDAGLARWAASKPEFQRGKLDMAESRLRLKHDDYTVGWICASPDTELVAAGTMLDHEHDMLPAADPKDDNTYLLGSIGNHNVVIACLPAKTAGKVSAATVAKDMTRSFKAIRFGLMVGIGGGAPYYGAEGNHSAGGEAPEDEDSEEDDPEEIRDIRLGDVVVSLHSKSSEAVVQYDFGKSVQEREFAHIGGRLNKPPNVVLNAVSMLRGQHRRKGHKISELVSNLLSQNDRMAEFRSPGSARDQLLKPQIVHRDGSRACEKCCGAHGVNLVKRNDRPDGPKIHYGTIGSADQVMKDAMLRDRWSQKENIICFEKTAAGEFWPLLWRVTSRLTLIPGLMDSFPCLVIRGICDYADSHKNKIWQPYAAITAAAYAKELLLVIPGQGIRELSPIEQIEKQMTEMRNDVRDLKQTTDKTNEAIQYIVSTQQDEHRGGLLRWLSPIDDLERKEDKLRERQEGTDRLFLENTNLN</sequence>
<dbReference type="Pfam" id="PF00172">
    <property type="entry name" value="Zn_clus"/>
    <property type="match status" value="1"/>
</dbReference>
<feature type="region of interest" description="Disordered" evidence="3">
    <location>
        <begin position="750"/>
        <end position="772"/>
    </location>
</feature>
<keyword evidence="2" id="KW-0175">Coiled coil</keyword>
<dbReference type="InterPro" id="IPR036864">
    <property type="entry name" value="Zn2-C6_fun-type_DNA-bd_sf"/>
</dbReference>
<dbReference type="Proteomes" id="UP001221413">
    <property type="component" value="Unassembled WGS sequence"/>
</dbReference>
<dbReference type="AlphaFoldDB" id="A0AAD6NH77"/>
<evidence type="ECO:0000313" key="6">
    <source>
        <dbReference type="Proteomes" id="UP001221413"/>
    </source>
</evidence>
<comment type="caution">
    <text evidence="5">The sequence shown here is derived from an EMBL/GenBank/DDBJ whole genome shotgun (WGS) entry which is preliminary data.</text>
</comment>
<accession>A0AAD6NH77</accession>
<keyword evidence="1" id="KW-0539">Nucleus</keyword>
<feature type="compositionally biased region" description="Acidic residues" evidence="3">
    <location>
        <begin position="760"/>
        <end position="772"/>
    </location>
</feature>
<feature type="coiled-coil region" evidence="2">
    <location>
        <begin position="1013"/>
        <end position="1083"/>
    </location>
</feature>